<evidence type="ECO:0000256" key="4">
    <source>
        <dbReference type="ARBA" id="ARBA00023136"/>
    </source>
</evidence>
<dbReference type="OrthoDB" id="10021397at2759"/>
<evidence type="ECO:0000256" key="5">
    <source>
        <dbReference type="SAM" id="MobiDB-lite"/>
    </source>
</evidence>
<evidence type="ECO:0000313" key="9">
    <source>
        <dbReference type="Proteomes" id="UP000235023"/>
    </source>
</evidence>
<dbReference type="GO" id="GO:0005886">
    <property type="term" value="C:plasma membrane"/>
    <property type="evidence" value="ECO:0007669"/>
    <property type="project" value="TreeGrafter"/>
</dbReference>
<keyword evidence="4 6" id="KW-0472">Membrane</keyword>
<keyword evidence="9" id="KW-1185">Reference proteome</keyword>
<proteinExistence type="predicted"/>
<evidence type="ECO:0000259" key="7">
    <source>
        <dbReference type="PROSITE" id="PS50850"/>
    </source>
</evidence>
<dbReference type="InterPro" id="IPR036259">
    <property type="entry name" value="MFS_trans_sf"/>
</dbReference>
<feature type="compositionally biased region" description="Polar residues" evidence="5">
    <location>
        <begin position="588"/>
        <end position="601"/>
    </location>
</feature>
<name>A0A2J5I6P0_9EURO</name>
<feature type="transmembrane region" description="Helical" evidence="6">
    <location>
        <begin position="244"/>
        <end position="267"/>
    </location>
</feature>
<dbReference type="EMBL" id="KZ559504">
    <property type="protein sequence ID" value="PLN85463.1"/>
    <property type="molecule type" value="Genomic_DNA"/>
</dbReference>
<feature type="transmembrane region" description="Helical" evidence="6">
    <location>
        <begin position="453"/>
        <end position="472"/>
    </location>
</feature>
<dbReference type="Gene3D" id="1.20.1250.20">
    <property type="entry name" value="MFS general substrate transporter like domains"/>
    <property type="match status" value="1"/>
</dbReference>
<dbReference type="InterPro" id="IPR020846">
    <property type="entry name" value="MFS_dom"/>
</dbReference>
<dbReference type="CDD" id="cd17502">
    <property type="entry name" value="MFS_Azr1_MDR_like"/>
    <property type="match status" value="1"/>
</dbReference>
<feature type="region of interest" description="Disordered" evidence="5">
    <location>
        <begin position="581"/>
        <end position="618"/>
    </location>
</feature>
<feature type="transmembrane region" description="Helical" evidence="6">
    <location>
        <begin position="184"/>
        <end position="205"/>
    </location>
</feature>
<sequence length="618" mass="66185">MSSELGYTAETSWHVSSHIPLLSLRSSPVCLEATIPCVRSMGAEMETRELCSSGQSGSCVALPPDGIEQGAERSSHNAANEEQRYPPLKQSLLITSGLYCTLFCVSLDETILATAIPRITDEFQSLGDVGWYGSSYLFSLAAVQMIWGKLYTLYPTKWVFLLGVLIFELGSLVCALSPSSGALIGGRVIAGLGAGSIEAGTIIIIMDTIPLRKRPIFLGILGCIDGVATVSGPLLGGVLTDHATWRWCFFINLPLGCISFFVIMCLLGSKSNTPTSSHLSAKEKIMSMDLLGTLFFIPAVLTLLLGLEYGGSEYPWANWRVIVLFVLSPLLLAIFAWVQIGAEERASIPPKVICNRDMLAVIWFSMFSQGALFIFTYYLPLWFQAVKGTTVTVSGLMILPTEIGLVISSFATGVIVSMMGFYTPFMIISSVLTSTGAGMLSTLDPTSGLGPCIGYQVLLSVGLGLGIENTMLVPQVAFAEDDTIMAISVLSLLETLSTAISLAIGKSIFHNRLLKNLQTIAPSANASLITDNSALVRDIVSDDLLPSVLDAYSQSITQTFYAAVAMCALSIFGSASLPWKSIKDEESPGSTTGDDNDTVSAEDNRPEMTIVGQHKEPS</sequence>
<dbReference type="AlphaFoldDB" id="A0A2J5I6P0"/>
<organism evidence="8 9">
    <name type="scientific">Aspergillus taichungensis</name>
    <dbReference type="NCBI Taxonomy" id="482145"/>
    <lineage>
        <taxon>Eukaryota</taxon>
        <taxon>Fungi</taxon>
        <taxon>Dikarya</taxon>
        <taxon>Ascomycota</taxon>
        <taxon>Pezizomycotina</taxon>
        <taxon>Eurotiomycetes</taxon>
        <taxon>Eurotiomycetidae</taxon>
        <taxon>Eurotiales</taxon>
        <taxon>Aspergillaceae</taxon>
        <taxon>Aspergillus</taxon>
        <taxon>Aspergillus subgen. Circumdati</taxon>
    </lineage>
</organism>
<dbReference type="Gene3D" id="1.20.1720.10">
    <property type="entry name" value="Multidrug resistance protein D"/>
    <property type="match status" value="1"/>
</dbReference>
<feature type="transmembrane region" description="Helical" evidence="6">
    <location>
        <begin position="288"/>
        <end position="307"/>
    </location>
</feature>
<comment type="subcellular location">
    <subcellularLocation>
        <location evidence="1">Membrane</location>
        <topology evidence="1">Multi-pass membrane protein</topology>
    </subcellularLocation>
</comment>
<evidence type="ECO:0000256" key="1">
    <source>
        <dbReference type="ARBA" id="ARBA00004141"/>
    </source>
</evidence>
<dbReference type="PROSITE" id="PS50850">
    <property type="entry name" value="MFS"/>
    <property type="match status" value="1"/>
</dbReference>
<feature type="transmembrane region" description="Helical" evidence="6">
    <location>
        <begin position="359"/>
        <end position="383"/>
    </location>
</feature>
<protein>
    <submittedName>
        <fullName evidence="8">Putative efflux pump antibiotic resistance protein</fullName>
    </submittedName>
</protein>
<dbReference type="PANTHER" id="PTHR23501:SF199">
    <property type="entry name" value="MFS EFFLUX TRANSPORTER INPD-RELATED"/>
    <property type="match status" value="1"/>
</dbReference>
<dbReference type="Proteomes" id="UP000235023">
    <property type="component" value="Unassembled WGS sequence"/>
</dbReference>
<feature type="domain" description="Major facilitator superfamily (MFS) profile" evidence="7">
    <location>
        <begin position="94"/>
        <end position="582"/>
    </location>
</feature>
<feature type="transmembrane region" description="Helical" evidence="6">
    <location>
        <begin position="129"/>
        <end position="147"/>
    </location>
</feature>
<evidence type="ECO:0000256" key="2">
    <source>
        <dbReference type="ARBA" id="ARBA00022692"/>
    </source>
</evidence>
<feature type="transmembrane region" description="Helical" evidence="6">
    <location>
        <begin position="217"/>
        <end position="238"/>
    </location>
</feature>
<feature type="transmembrane region" description="Helical" evidence="6">
    <location>
        <begin position="403"/>
        <end position="432"/>
    </location>
</feature>
<evidence type="ECO:0000256" key="6">
    <source>
        <dbReference type="SAM" id="Phobius"/>
    </source>
</evidence>
<feature type="transmembrane region" description="Helical" evidence="6">
    <location>
        <begin position="92"/>
        <end position="117"/>
    </location>
</feature>
<keyword evidence="3 6" id="KW-1133">Transmembrane helix</keyword>
<feature type="transmembrane region" description="Helical" evidence="6">
    <location>
        <begin position="159"/>
        <end position="178"/>
    </location>
</feature>
<evidence type="ECO:0000256" key="3">
    <source>
        <dbReference type="ARBA" id="ARBA00022989"/>
    </source>
</evidence>
<reference evidence="9" key="1">
    <citation type="submission" date="2017-12" db="EMBL/GenBank/DDBJ databases">
        <authorList>
            <consortium name="DOE Joint Genome Institute"/>
            <person name="Mondo S.J."/>
            <person name="Kjaerbolling I."/>
            <person name="Vesth T.C."/>
            <person name="Frisvad J.C."/>
            <person name="Nybo J.L."/>
            <person name="Theobald S."/>
            <person name="Kuo A."/>
            <person name="Bowyer P."/>
            <person name="Matsuda Y."/>
            <person name="Lyhne E.K."/>
            <person name="Kogle M.E."/>
            <person name="Clum A."/>
            <person name="Lipzen A."/>
            <person name="Salamov A."/>
            <person name="Ngan C.Y."/>
            <person name="Daum C."/>
            <person name="Chiniquy J."/>
            <person name="Barry K."/>
            <person name="LaButti K."/>
            <person name="Haridas S."/>
            <person name="Simmons B.A."/>
            <person name="Magnuson J.K."/>
            <person name="Mortensen U.H."/>
            <person name="Larsen T.O."/>
            <person name="Grigoriev I.V."/>
            <person name="Baker S.E."/>
            <person name="Andersen M.R."/>
            <person name="Nordberg H.P."/>
            <person name="Cantor M.N."/>
            <person name="Hua S.X."/>
        </authorList>
    </citation>
    <scope>NUCLEOTIDE SEQUENCE [LARGE SCALE GENOMIC DNA]</scope>
    <source>
        <strain evidence="9">IBT 19404</strain>
    </source>
</reference>
<dbReference type="GO" id="GO:0022857">
    <property type="term" value="F:transmembrane transporter activity"/>
    <property type="evidence" value="ECO:0007669"/>
    <property type="project" value="InterPro"/>
</dbReference>
<gene>
    <name evidence="8" type="ORF">BDW42DRAFT_149343</name>
</gene>
<dbReference type="SUPFAM" id="SSF103473">
    <property type="entry name" value="MFS general substrate transporter"/>
    <property type="match status" value="1"/>
</dbReference>
<evidence type="ECO:0000313" key="8">
    <source>
        <dbReference type="EMBL" id="PLN85463.1"/>
    </source>
</evidence>
<feature type="transmembrane region" description="Helical" evidence="6">
    <location>
        <begin position="319"/>
        <end position="338"/>
    </location>
</feature>
<feature type="transmembrane region" description="Helical" evidence="6">
    <location>
        <begin position="484"/>
        <end position="505"/>
    </location>
</feature>
<dbReference type="Pfam" id="PF07690">
    <property type="entry name" value="MFS_1"/>
    <property type="match status" value="1"/>
</dbReference>
<keyword evidence="2 6" id="KW-0812">Transmembrane</keyword>
<dbReference type="PANTHER" id="PTHR23501">
    <property type="entry name" value="MAJOR FACILITATOR SUPERFAMILY"/>
    <property type="match status" value="1"/>
</dbReference>
<dbReference type="PRINTS" id="PR01036">
    <property type="entry name" value="TCRTETB"/>
</dbReference>
<accession>A0A2J5I6P0</accession>
<dbReference type="InterPro" id="IPR011701">
    <property type="entry name" value="MFS"/>
</dbReference>